<evidence type="ECO:0000256" key="1">
    <source>
        <dbReference type="ARBA" id="ARBA00012513"/>
    </source>
</evidence>
<keyword evidence="5 10" id="KW-0418">Kinase</keyword>
<dbReference type="GO" id="GO:0004674">
    <property type="term" value="F:protein serine/threonine kinase activity"/>
    <property type="evidence" value="ECO:0007669"/>
    <property type="project" value="UniProtKB-KW"/>
</dbReference>
<name>A0A5J4V8T2_9EUKA</name>
<dbReference type="PANTHER" id="PTHR24356:SF163">
    <property type="entry name" value="3-PHOSPHOINOSITIDE-DEPENDENT PROTEIN KINASE 1-RELATED"/>
    <property type="match status" value="1"/>
</dbReference>
<proteinExistence type="predicted"/>
<comment type="catalytic activity">
    <reaction evidence="7">
        <text>L-threonyl-[protein] + ATP = O-phospho-L-threonyl-[protein] + ADP + H(+)</text>
        <dbReference type="Rhea" id="RHEA:46608"/>
        <dbReference type="Rhea" id="RHEA-COMP:11060"/>
        <dbReference type="Rhea" id="RHEA-COMP:11605"/>
        <dbReference type="ChEBI" id="CHEBI:15378"/>
        <dbReference type="ChEBI" id="CHEBI:30013"/>
        <dbReference type="ChEBI" id="CHEBI:30616"/>
        <dbReference type="ChEBI" id="CHEBI:61977"/>
        <dbReference type="ChEBI" id="CHEBI:456216"/>
        <dbReference type="EC" id="2.7.11.1"/>
    </reaction>
</comment>
<comment type="catalytic activity">
    <reaction evidence="8">
        <text>L-seryl-[protein] + ATP = O-phospho-L-seryl-[protein] + ADP + H(+)</text>
        <dbReference type="Rhea" id="RHEA:17989"/>
        <dbReference type="Rhea" id="RHEA-COMP:9863"/>
        <dbReference type="Rhea" id="RHEA-COMP:11604"/>
        <dbReference type="ChEBI" id="CHEBI:15378"/>
        <dbReference type="ChEBI" id="CHEBI:29999"/>
        <dbReference type="ChEBI" id="CHEBI:30616"/>
        <dbReference type="ChEBI" id="CHEBI:83421"/>
        <dbReference type="ChEBI" id="CHEBI:456216"/>
        <dbReference type="EC" id="2.7.11.1"/>
    </reaction>
</comment>
<dbReference type="Gene3D" id="3.30.200.20">
    <property type="entry name" value="Phosphorylase Kinase, domain 1"/>
    <property type="match status" value="1"/>
</dbReference>
<dbReference type="OrthoDB" id="347657at2759"/>
<dbReference type="EC" id="2.7.11.1" evidence="1"/>
<dbReference type="InterPro" id="IPR011009">
    <property type="entry name" value="Kinase-like_dom_sf"/>
</dbReference>
<evidence type="ECO:0000256" key="3">
    <source>
        <dbReference type="ARBA" id="ARBA00022679"/>
    </source>
</evidence>
<dbReference type="Proteomes" id="UP000324800">
    <property type="component" value="Unassembled WGS sequence"/>
</dbReference>
<evidence type="ECO:0000313" key="11">
    <source>
        <dbReference type="Proteomes" id="UP000324800"/>
    </source>
</evidence>
<evidence type="ECO:0000256" key="8">
    <source>
        <dbReference type="ARBA" id="ARBA00048679"/>
    </source>
</evidence>
<evidence type="ECO:0000259" key="9">
    <source>
        <dbReference type="PROSITE" id="PS50011"/>
    </source>
</evidence>
<dbReference type="EMBL" id="SNRW01008835">
    <property type="protein sequence ID" value="KAA6378917.1"/>
    <property type="molecule type" value="Genomic_DNA"/>
</dbReference>
<gene>
    <name evidence="10" type="ORF">EZS28_025555</name>
</gene>
<keyword evidence="2" id="KW-0723">Serine/threonine-protein kinase</keyword>
<dbReference type="GO" id="GO:0035556">
    <property type="term" value="P:intracellular signal transduction"/>
    <property type="evidence" value="ECO:0007669"/>
    <property type="project" value="TreeGrafter"/>
</dbReference>
<evidence type="ECO:0000256" key="2">
    <source>
        <dbReference type="ARBA" id="ARBA00022527"/>
    </source>
</evidence>
<evidence type="ECO:0000256" key="4">
    <source>
        <dbReference type="ARBA" id="ARBA00022741"/>
    </source>
</evidence>
<keyword evidence="4" id="KW-0547">Nucleotide-binding</keyword>
<keyword evidence="6" id="KW-0067">ATP-binding</keyword>
<dbReference type="PROSITE" id="PS50011">
    <property type="entry name" value="PROTEIN_KINASE_DOM"/>
    <property type="match status" value="1"/>
</dbReference>
<feature type="domain" description="Protein kinase" evidence="9">
    <location>
        <begin position="7"/>
        <end position="155"/>
    </location>
</feature>
<reference evidence="10 11" key="1">
    <citation type="submission" date="2019-03" db="EMBL/GenBank/DDBJ databases">
        <title>Single cell metagenomics reveals metabolic interactions within the superorganism composed of flagellate Streblomastix strix and complex community of Bacteroidetes bacteria on its surface.</title>
        <authorList>
            <person name="Treitli S.C."/>
            <person name="Kolisko M."/>
            <person name="Husnik F."/>
            <person name="Keeling P."/>
            <person name="Hampl V."/>
        </authorList>
    </citation>
    <scope>NUCLEOTIDE SEQUENCE [LARGE SCALE GENOMIC DNA]</scope>
    <source>
        <strain evidence="10">ST1C</strain>
    </source>
</reference>
<dbReference type="GO" id="GO:0005524">
    <property type="term" value="F:ATP binding"/>
    <property type="evidence" value="ECO:0007669"/>
    <property type="project" value="UniProtKB-KW"/>
</dbReference>
<dbReference type="SMART" id="SM00220">
    <property type="entry name" value="S_TKc"/>
    <property type="match status" value="1"/>
</dbReference>
<dbReference type="Gene3D" id="1.10.510.10">
    <property type="entry name" value="Transferase(Phosphotransferase) domain 1"/>
    <property type="match status" value="1"/>
</dbReference>
<dbReference type="Pfam" id="PF00069">
    <property type="entry name" value="Pkinase"/>
    <property type="match status" value="1"/>
</dbReference>
<dbReference type="InterPro" id="IPR050236">
    <property type="entry name" value="Ser_Thr_kinase_AGC"/>
</dbReference>
<keyword evidence="3" id="KW-0808">Transferase</keyword>
<evidence type="ECO:0000256" key="7">
    <source>
        <dbReference type="ARBA" id="ARBA00047899"/>
    </source>
</evidence>
<dbReference type="PANTHER" id="PTHR24356">
    <property type="entry name" value="SERINE/THREONINE-PROTEIN KINASE"/>
    <property type="match status" value="1"/>
</dbReference>
<accession>A0A5J4V8T2</accession>
<sequence>MNNISQFEEKEVIGVGSFSRVFRAIFKQDQKEYAIRQLAKIQLIKQKLEKTVFLERDFLYKFPHRFIIKLFGNFQDRDFLYFVLELCLFDFQKLSNKKLPIELVRYYSAEIVEAVEYIHSIGDLKPENILIGQDGHVRISDFGSAIFINSTEYQE</sequence>
<evidence type="ECO:0000256" key="5">
    <source>
        <dbReference type="ARBA" id="ARBA00022777"/>
    </source>
</evidence>
<evidence type="ECO:0000256" key="6">
    <source>
        <dbReference type="ARBA" id="ARBA00022840"/>
    </source>
</evidence>
<protein>
    <recommendedName>
        <fullName evidence="1">non-specific serine/threonine protein kinase</fullName>
        <ecNumber evidence="1">2.7.11.1</ecNumber>
    </recommendedName>
</protein>
<feature type="non-terminal residue" evidence="10">
    <location>
        <position position="155"/>
    </location>
</feature>
<organism evidence="10 11">
    <name type="scientific">Streblomastix strix</name>
    <dbReference type="NCBI Taxonomy" id="222440"/>
    <lineage>
        <taxon>Eukaryota</taxon>
        <taxon>Metamonada</taxon>
        <taxon>Preaxostyla</taxon>
        <taxon>Oxymonadida</taxon>
        <taxon>Streblomastigidae</taxon>
        <taxon>Streblomastix</taxon>
    </lineage>
</organism>
<dbReference type="SUPFAM" id="SSF56112">
    <property type="entry name" value="Protein kinase-like (PK-like)"/>
    <property type="match status" value="1"/>
</dbReference>
<dbReference type="AlphaFoldDB" id="A0A5J4V8T2"/>
<dbReference type="InterPro" id="IPR000719">
    <property type="entry name" value="Prot_kinase_dom"/>
</dbReference>
<evidence type="ECO:0000313" key="10">
    <source>
        <dbReference type="EMBL" id="KAA6378917.1"/>
    </source>
</evidence>
<comment type="caution">
    <text evidence="10">The sequence shown here is derived from an EMBL/GenBank/DDBJ whole genome shotgun (WGS) entry which is preliminary data.</text>
</comment>